<protein>
    <submittedName>
        <fullName evidence="1">Uncharacterized protein</fullName>
    </submittedName>
</protein>
<evidence type="ECO:0000313" key="1">
    <source>
        <dbReference type="EMBL" id="KAI3753262.1"/>
    </source>
</evidence>
<reference evidence="2" key="1">
    <citation type="journal article" date="2022" name="Mol. Ecol. Resour.">
        <title>The genomes of chicory, endive, great burdock and yacon provide insights into Asteraceae palaeo-polyploidization history and plant inulin production.</title>
        <authorList>
            <person name="Fan W."/>
            <person name="Wang S."/>
            <person name="Wang H."/>
            <person name="Wang A."/>
            <person name="Jiang F."/>
            <person name="Liu H."/>
            <person name="Zhao H."/>
            <person name="Xu D."/>
            <person name="Zhang Y."/>
        </authorList>
    </citation>
    <scope>NUCLEOTIDE SEQUENCE [LARGE SCALE GENOMIC DNA]</scope>
    <source>
        <strain evidence="2">cv. Punajuju</strain>
    </source>
</reference>
<evidence type="ECO:0000313" key="2">
    <source>
        <dbReference type="Proteomes" id="UP001055811"/>
    </source>
</evidence>
<proteinExistence type="predicted"/>
<comment type="caution">
    <text evidence="1">The sequence shown here is derived from an EMBL/GenBank/DDBJ whole genome shotgun (WGS) entry which is preliminary data.</text>
</comment>
<reference evidence="1 2" key="2">
    <citation type="journal article" date="2022" name="Mol. Ecol. Resour.">
        <title>The genomes of chicory, endive, great burdock and yacon provide insights into Asteraceae paleo-polyploidization history and plant inulin production.</title>
        <authorList>
            <person name="Fan W."/>
            <person name="Wang S."/>
            <person name="Wang H."/>
            <person name="Wang A."/>
            <person name="Jiang F."/>
            <person name="Liu H."/>
            <person name="Zhao H."/>
            <person name="Xu D."/>
            <person name="Zhang Y."/>
        </authorList>
    </citation>
    <scope>NUCLEOTIDE SEQUENCE [LARGE SCALE GENOMIC DNA]</scope>
    <source>
        <strain evidence="2">cv. Punajuju</strain>
        <tissue evidence="1">Leaves</tissue>
    </source>
</reference>
<keyword evidence="2" id="KW-1185">Reference proteome</keyword>
<organism evidence="1 2">
    <name type="scientific">Cichorium intybus</name>
    <name type="common">Chicory</name>
    <dbReference type="NCBI Taxonomy" id="13427"/>
    <lineage>
        <taxon>Eukaryota</taxon>
        <taxon>Viridiplantae</taxon>
        <taxon>Streptophyta</taxon>
        <taxon>Embryophyta</taxon>
        <taxon>Tracheophyta</taxon>
        <taxon>Spermatophyta</taxon>
        <taxon>Magnoliopsida</taxon>
        <taxon>eudicotyledons</taxon>
        <taxon>Gunneridae</taxon>
        <taxon>Pentapetalae</taxon>
        <taxon>asterids</taxon>
        <taxon>campanulids</taxon>
        <taxon>Asterales</taxon>
        <taxon>Asteraceae</taxon>
        <taxon>Cichorioideae</taxon>
        <taxon>Cichorieae</taxon>
        <taxon>Cichoriinae</taxon>
        <taxon>Cichorium</taxon>
    </lineage>
</organism>
<dbReference type="Proteomes" id="UP001055811">
    <property type="component" value="Linkage Group LG04"/>
</dbReference>
<accession>A0ACB9E3A3</accession>
<sequence length="101" mass="11947">MSVLYNVQDPDTATDEESQQKLKSAFFQNYSYAVFYNENSVKVSKLRPLKNFTCEAYIERQRRDLQSHFSIDKKLRLASNTYRREIETKIDLPDLSEQLNS</sequence>
<dbReference type="EMBL" id="CM042012">
    <property type="protein sequence ID" value="KAI3753262.1"/>
    <property type="molecule type" value="Genomic_DNA"/>
</dbReference>
<gene>
    <name evidence="1" type="ORF">L2E82_25310</name>
</gene>
<name>A0ACB9E3A3_CICIN</name>